<evidence type="ECO:0000256" key="2">
    <source>
        <dbReference type="ARBA" id="ARBA00022481"/>
    </source>
</evidence>
<dbReference type="Pfam" id="PF13188">
    <property type="entry name" value="PAS_8"/>
    <property type="match status" value="2"/>
</dbReference>
<dbReference type="PROSITE" id="PS50112">
    <property type="entry name" value="PAS"/>
    <property type="match status" value="1"/>
</dbReference>
<dbReference type="CDD" id="cd11386">
    <property type="entry name" value="MCP_signal"/>
    <property type="match status" value="1"/>
</dbReference>
<keyword evidence="8" id="KW-0812">Transmembrane</keyword>
<feature type="coiled-coil region" evidence="6">
    <location>
        <begin position="822"/>
        <end position="851"/>
    </location>
</feature>
<name>A0A2S0VR93_9ALTE</name>
<dbReference type="Pfam" id="PF00015">
    <property type="entry name" value="MCPsignal"/>
    <property type="match status" value="1"/>
</dbReference>
<dbReference type="InterPro" id="IPR000014">
    <property type="entry name" value="PAS"/>
</dbReference>
<dbReference type="Gene3D" id="1.10.287.950">
    <property type="entry name" value="Methyl-accepting chemotaxis protein"/>
    <property type="match status" value="1"/>
</dbReference>
<evidence type="ECO:0000256" key="6">
    <source>
        <dbReference type="SAM" id="Coils"/>
    </source>
</evidence>
<dbReference type="GO" id="GO:0007165">
    <property type="term" value="P:signal transduction"/>
    <property type="evidence" value="ECO:0007669"/>
    <property type="project" value="UniProtKB-KW"/>
</dbReference>
<dbReference type="SMART" id="SM00304">
    <property type="entry name" value="HAMP"/>
    <property type="match status" value="2"/>
</dbReference>
<dbReference type="Pfam" id="PF00672">
    <property type="entry name" value="HAMP"/>
    <property type="match status" value="1"/>
</dbReference>
<evidence type="ECO:0000256" key="5">
    <source>
        <dbReference type="PROSITE-ProRule" id="PRU00284"/>
    </source>
</evidence>
<dbReference type="SUPFAM" id="SSF158472">
    <property type="entry name" value="HAMP domain-like"/>
    <property type="match status" value="1"/>
</dbReference>
<dbReference type="SUPFAM" id="SSF58104">
    <property type="entry name" value="Methyl-accepting chemotaxis protein (MCP) signaling domain"/>
    <property type="match status" value="1"/>
</dbReference>
<sequence length="1353" mass="147670">MNFFQSLNLGQKLVSILLIFGLLPMTILGIVATNLASNSLTEQAKDNLLAVQKARSNALETYFETSKRNLEAMAEKPSVVGASLAFNQSFFKFMFENQMTDIASFKDELSGYYTGEFAPVYKDKNAGENAPLSAMMDGLSDFAIGLQYHYIYQNQYPLGEKNGLTQANDDSTYSRVHNTYHQVFNQTLERFGYYDIFLIEPKSGHVVYSVYKELDFATSLSTGPYKNTNFADVYRQVVASGETVIADYQQYLPSYMAPASFIGTPVKSAGEVVGVLIYQLPFDTIQAIMKSRDGLGDTADVFIFGSDLLPRSDSSLGIEKISLENAFRNPAQAKLQHEAAKLAVSGVEQTIVTEDEFGENIIASFGKLNIKGLNWFISAEIKTSEALGAVNTLFYSSLFIAAIALLLVIVLGVRIARSIAQPIQDISQLINKVADTGQLDYRSDYAVDNETGLMASALNRLMDNLQSTFNSVSEVLSNTSQGLHGQRVDIQVSGDMALLANNVNKAVEMIEVSTEQAKNEQQKAMAAAEQANQLAEEAKVAEQDALAAGEEAKKSAEQAAQAAKHAEEVAEQAERQARAALRIKRALDACNASVLVSNNAGEIIYANQALETIFSLYSQQISNVLAGFNAKQLVGKQVDQLRAIDNQKIPSFKHIQQTQHVHIEFNELVFDIVASPIMDEHGELIGHVYEWRDLTEQTRKARVEAEQAAANARVKTALDKCQANVMMADNELNIIYLNDSVQSMLADNQSALRQALPNFNADNLIGANVDVFHANPSHQRNLIGDLESVYQTQINIAGLTFNLVATPVFDNSNKRVGTVVEWDDLTEELARQAEEKRVANENLRVRQALDNVQTNTMIADADNKIIYLNTAIQDMMQGVESDIRQALPNFEARSLLGQNMDVFHKNPHHQQNLIARLSSVYQAEIKVADRTFRLVANPIVASDGERIGTVVEWSDRTAEIIIEKEIDNLVDAAAAGDLTQRIQTEGKDGFFRGLSEGLNRLVSACDGAINDTVKMLDAMAHGDLTKRISGEYQGTFAKLKEDANATAIKLTEIISRVNQSANTVASGADEIAQGNADLSQRTEEQASSLEETASSMEEMTSTVRQNADNAAVANELAADAKTKAAQGGQVVERAVSSMAEINDSSKRIADIISVIDEIAFQTNLLALNAAVEAARAGEQGRGFAVVAGEVRNLAQRSAEAAKEIKDLIRDSVAKVEDGSSLVNESGETLKEIVQAVEKVSQMIADISVASNEQSSGIEQVNKAVAQMDEMTQQNAALVEQASAAGESMSEQARGMKQILSFFRTDVSSEFARSEYVVQAPTHPNASASLPKSNTNSVQSKAISFSSDDEWEEF</sequence>
<evidence type="ECO:0000259" key="10">
    <source>
        <dbReference type="PROSITE" id="PS50112"/>
    </source>
</evidence>
<evidence type="ECO:0000256" key="1">
    <source>
        <dbReference type="ARBA" id="ARBA00004370"/>
    </source>
</evidence>
<evidence type="ECO:0000313" key="14">
    <source>
        <dbReference type="Proteomes" id="UP000244441"/>
    </source>
</evidence>
<dbReference type="KEGG" id="cate:C2869_09780"/>
<dbReference type="PROSITE" id="PS50192">
    <property type="entry name" value="T_SNARE"/>
    <property type="match status" value="1"/>
</dbReference>
<feature type="domain" description="PAS" evidence="10">
    <location>
        <begin position="579"/>
        <end position="621"/>
    </location>
</feature>
<evidence type="ECO:0000256" key="7">
    <source>
        <dbReference type="SAM" id="MobiDB-lite"/>
    </source>
</evidence>
<dbReference type="InterPro" id="IPR003660">
    <property type="entry name" value="HAMP_dom"/>
</dbReference>
<dbReference type="PROSITE" id="PS50885">
    <property type="entry name" value="HAMP"/>
    <property type="match status" value="2"/>
</dbReference>
<proteinExistence type="inferred from homology"/>
<dbReference type="SMART" id="SM00283">
    <property type="entry name" value="MA"/>
    <property type="match status" value="1"/>
</dbReference>
<dbReference type="InterPro" id="IPR035965">
    <property type="entry name" value="PAS-like_dom_sf"/>
</dbReference>
<feature type="transmembrane region" description="Helical" evidence="8">
    <location>
        <begin position="13"/>
        <end position="36"/>
    </location>
</feature>
<dbReference type="EMBL" id="CP026604">
    <property type="protein sequence ID" value="AWB66702.1"/>
    <property type="molecule type" value="Genomic_DNA"/>
</dbReference>
<dbReference type="Pfam" id="PF13426">
    <property type="entry name" value="PAS_9"/>
    <property type="match status" value="1"/>
</dbReference>
<dbReference type="SMART" id="SM00091">
    <property type="entry name" value="PAS"/>
    <property type="match status" value="3"/>
</dbReference>
<dbReference type="GO" id="GO:0005886">
    <property type="term" value="C:plasma membrane"/>
    <property type="evidence" value="ECO:0007669"/>
    <property type="project" value="TreeGrafter"/>
</dbReference>
<feature type="region of interest" description="Disordered" evidence="7">
    <location>
        <begin position="1074"/>
        <end position="1093"/>
    </location>
</feature>
<gene>
    <name evidence="13" type="ORF">C2869_09780</name>
</gene>
<dbReference type="RefSeq" id="WP_108602760.1">
    <property type="nucleotide sequence ID" value="NZ_CP026604.1"/>
</dbReference>
<accession>A0A2S0VR93</accession>
<feature type="compositionally biased region" description="Polar residues" evidence="7">
    <location>
        <begin position="1322"/>
        <end position="1345"/>
    </location>
</feature>
<dbReference type="PANTHER" id="PTHR43531:SF14">
    <property type="entry name" value="METHYL-ACCEPTING CHEMOTAXIS PROTEIN I-RELATED"/>
    <property type="match status" value="1"/>
</dbReference>
<dbReference type="OrthoDB" id="2489132at2"/>
<dbReference type="FunFam" id="3.30.450.20:FF:000075">
    <property type="entry name" value="Methyl-accepting chemotaxis protein"/>
    <property type="match status" value="2"/>
</dbReference>
<evidence type="ECO:0000256" key="8">
    <source>
        <dbReference type="SAM" id="Phobius"/>
    </source>
</evidence>
<keyword evidence="2" id="KW-0488">Methylation</keyword>
<feature type="domain" description="HAMP" evidence="12">
    <location>
        <begin position="1008"/>
        <end position="1055"/>
    </location>
</feature>
<dbReference type="PANTHER" id="PTHR43531">
    <property type="entry name" value="PROTEIN ICFG"/>
    <property type="match status" value="1"/>
</dbReference>
<dbReference type="InterPro" id="IPR004089">
    <property type="entry name" value="MCPsignal_dom"/>
</dbReference>
<keyword evidence="14" id="KW-1185">Reference proteome</keyword>
<evidence type="ECO:0000313" key="13">
    <source>
        <dbReference type="EMBL" id="AWB66702.1"/>
    </source>
</evidence>
<evidence type="ECO:0000259" key="9">
    <source>
        <dbReference type="PROSITE" id="PS50111"/>
    </source>
</evidence>
<keyword evidence="6" id="KW-0175">Coiled coil</keyword>
<evidence type="ECO:0000256" key="3">
    <source>
        <dbReference type="ARBA" id="ARBA00023224"/>
    </source>
</evidence>
<comment type="similarity">
    <text evidence="4">Belongs to the methyl-accepting chemotaxis (MCP) protein family.</text>
</comment>
<evidence type="ECO:0008006" key="15">
    <source>
        <dbReference type="Google" id="ProtNLM"/>
    </source>
</evidence>
<dbReference type="SUPFAM" id="SSF55785">
    <property type="entry name" value="PYP-like sensor domain (PAS domain)"/>
    <property type="match status" value="1"/>
</dbReference>
<evidence type="ECO:0000259" key="12">
    <source>
        <dbReference type="PROSITE" id="PS50885"/>
    </source>
</evidence>
<dbReference type="GO" id="GO:0006935">
    <property type="term" value="P:chemotaxis"/>
    <property type="evidence" value="ECO:0007669"/>
    <property type="project" value="TreeGrafter"/>
</dbReference>
<feature type="region of interest" description="Disordered" evidence="7">
    <location>
        <begin position="1322"/>
        <end position="1353"/>
    </location>
</feature>
<dbReference type="Gene3D" id="3.30.450.20">
    <property type="entry name" value="PAS domain"/>
    <property type="match status" value="3"/>
</dbReference>
<protein>
    <recommendedName>
        <fullName evidence="15">Methyl-accepting chemotaxis protein</fullName>
    </recommendedName>
</protein>
<dbReference type="InterPro" id="IPR051310">
    <property type="entry name" value="MCP_chemotaxis"/>
</dbReference>
<feature type="transmembrane region" description="Helical" evidence="8">
    <location>
        <begin position="392"/>
        <end position="413"/>
    </location>
</feature>
<dbReference type="Gene3D" id="6.10.340.10">
    <property type="match status" value="1"/>
</dbReference>
<feature type="coiled-coil region" evidence="6">
    <location>
        <begin position="514"/>
        <end position="583"/>
    </location>
</feature>
<evidence type="ECO:0000259" key="11">
    <source>
        <dbReference type="PROSITE" id="PS50192"/>
    </source>
</evidence>
<dbReference type="FunFam" id="1.10.287.950:FF:000001">
    <property type="entry name" value="Methyl-accepting chemotaxis sensory transducer"/>
    <property type="match status" value="1"/>
</dbReference>
<dbReference type="PROSITE" id="PS50111">
    <property type="entry name" value="CHEMOTAXIS_TRANSDUC_2"/>
    <property type="match status" value="1"/>
</dbReference>
<comment type="subcellular location">
    <subcellularLocation>
        <location evidence="1">Membrane</location>
    </subcellularLocation>
</comment>
<keyword evidence="8" id="KW-0472">Membrane</keyword>
<keyword evidence="3 5" id="KW-0807">Transducer</keyword>
<dbReference type="GO" id="GO:0004888">
    <property type="term" value="F:transmembrane signaling receptor activity"/>
    <property type="evidence" value="ECO:0007669"/>
    <property type="project" value="TreeGrafter"/>
</dbReference>
<dbReference type="InterPro" id="IPR000727">
    <property type="entry name" value="T_SNARE_dom"/>
</dbReference>
<keyword evidence="8" id="KW-1133">Transmembrane helix</keyword>
<organism evidence="13 14">
    <name type="scientific">Saccharobesus litoralis</name>
    <dbReference type="NCBI Taxonomy" id="2172099"/>
    <lineage>
        <taxon>Bacteria</taxon>
        <taxon>Pseudomonadati</taxon>
        <taxon>Pseudomonadota</taxon>
        <taxon>Gammaproteobacteria</taxon>
        <taxon>Alteromonadales</taxon>
        <taxon>Alteromonadaceae</taxon>
        <taxon>Saccharobesus</taxon>
    </lineage>
</organism>
<dbReference type="Proteomes" id="UP000244441">
    <property type="component" value="Chromosome"/>
</dbReference>
<dbReference type="CDD" id="cd00130">
    <property type="entry name" value="PAS"/>
    <property type="match status" value="1"/>
</dbReference>
<feature type="domain" description="HAMP" evidence="12">
    <location>
        <begin position="417"/>
        <end position="470"/>
    </location>
</feature>
<feature type="domain" description="Methyl-accepting transducer" evidence="9">
    <location>
        <begin position="1060"/>
        <end position="1289"/>
    </location>
</feature>
<evidence type="ECO:0000256" key="4">
    <source>
        <dbReference type="ARBA" id="ARBA00029447"/>
    </source>
</evidence>
<feature type="domain" description="T-SNARE coiled-coil homology" evidence="11">
    <location>
        <begin position="1219"/>
        <end position="1281"/>
    </location>
</feature>
<reference evidence="13 14" key="1">
    <citation type="submission" date="2018-01" db="EMBL/GenBank/DDBJ databases">
        <title>Genome sequence of a Cantenovulum-like bacteria.</title>
        <authorList>
            <person name="Tan W.R."/>
            <person name="Lau N.-S."/>
            <person name="Go F."/>
            <person name="Amirul A.-A.A."/>
        </authorList>
    </citation>
    <scope>NUCLEOTIDE SEQUENCE [LARGE SCALE GENOMIC DNA]</scope>
    <source>
        <strain evidence="13 14">CCB-QB4</strain>
    </source>
</reference>
<dbReference type="Pfam" id="PF18947">
    <property type="entry name" value="HAMP_2"/>
    <property type="match status" value="1"/>
</dbReference>